<dbReference type="SUPFAM" id="SSF46565">
    <property type="entry name" value="Chaperone J-domain"/>
    <property type="match status" value="1"/>
</dbReference>
<dbReference type="PRINTS" id="PR00625">
    <property type="entry name" value="JDOMAIN"/>
</dbReference>
<dbReference type="OMA" id="KMHPDRP"/>
<gene>
    <name evidence="3" type="ORF">MARPO_0005s0205</name>
</gene>
<dbReference type="PANTHER" id="PTHR44916:SF1">
    <property type="entry name" value="CHAPERONE DNAJ-DOMAIN SUPERFAMILY PROTEIN-RELATED"/>
    <property type="match status" value="1"/>
</dbReference>
<dbReference type="Gene3D" id="1.10.287.110">
    <property type="entry name" value="DnaJ domain"/>
    <property type="match status" value="1"/>
</dbReference>
<keyword evidence="4" id="KW-1185">Reference proteome</keyword>
<dbReference type="InterPro" id="IPR036869">
    <property type="entry name" value="J_dom_sf"/>
</dbReference>
<proteinExistence type="predicted"/>
<evidence type="ECO:0000313" key="4">
    <source>
        <dbReference type="Proteomes" id="UP000244005"/>
    </source>
</evidence>
<name>A0A2R6XR43_MARPO</name>
<dbReference type="EMBL" id="KZ772677">
    <property type="protein sequence ID" value="PTQ48581.1"/>
    <property type="molecule type" value="Genomic_DNA"/>
</dbReference>
<dbReference type="PROSITE" id="PS50076">
    <property type="entry name" value="DNAJ_2"/>
    <property type="match status" value="1"/>
</dbReference>
<feature type="region of interest" description="Disordered" evidence="1">
    <location>
        <begin position="245"/>
        <end position="305"/>
    </location>
</feature>
<dbReference type="OrthoDB" id="445556at2759"/>
<evidence type="ECO:0000259" key="2">
    <source>
        <dbReference type="PROSITE" id="PS50076"/>
    </source>
</evidence>
<dbReference type="InterPro" id="IPR056453">
    <property type="entry name" value="HTH_DNAJC9"/>
</dbReference>
<dbReference type="SMART" id="SM00271">
    <property type="entry name" value="DnaJ"/>
    <property type="match status" value="1"/>
</dbReference>
<evidence type="ECO:0000256" key="1">
    <source>
        <dbReference type="SAM" id="MobiDB-lite"/>
    </source>
</evidence>
<accession>A0A2R6XR43</accession>
<feature type="domain" description="J" evidence="2">
    <location>
        <begin position="27"/>
        <end position="92"/>
    </location>
</feature>
<dbReference type="AlphaFoldDB" id="A0A2R6XR43"/>
<organism evidence="3 4">
    <name type="scientific">Marchantia polymorpha</name>
    <name type="common">Common liverwort</name>
    <name type="synonym">Marchantia aquatica</name>
    <dbReference type="NCBI Taxonomy" id="3197"/>
    <lineage>
        <taxon>Eukaryota</taxon>
        <taxon>Viridiplantae</taxon>
        <taxon>Streptophyta</taxon>
        <taxon>Embryophyta</taxon>
        <taxon>Marchantiophyta</taxon>
        <taxon>Marchantiopsida</taxon>
        <taxon>Marchantiidae</taxon>
        <taxon>Marchantiales</taxon>
        <taxon>Marchantiaceae</taxon>
        <taxon>Marchantia</taxon>
    </lineage>
</organism>
<feature type="region of interest" description="Disordered" evidence="1">
    <location>
        <begin position="200"/>
        <end position="223"/>
    </location>
</feature>
<reference evidence="4" key="1">
    <citation type="journal article" date="2017" name="Cell">
        <title>Insights into land plant evolution garnered from the Marchantia polymorpha genome.</title>
        <authorList>
            <person name="Bowman J.L."/>
            <person name="Kohchi T."/>
            <person name="Yamato K.T."/>
            <person name="Jenkins J."/>
            <person name="Shu S."/>
            <person name="Ishizaki K."/>
            <person name="Yamaoka S."/>
            <person name="Nishihama R."/>
            <person name="Nakamura Y."/>
            <person name="Berger F."/>
            <person name="Adam C."/>
            <person name="Aki S.S."/>
            <person name="Althoff F."/>
            <person name="Araki T."/>
            <person name="Arteaga-Vazquez M.A."/>
            <person name="Balasubrmanian S."/>
            <person name="Barry K."/>
            <person name="Bauer D."/>
            <person name="Boehm C.R."/>
            <person name="Briginshaw L."/>
            <person name="Caballero-Perez J."/>
            <person name="Catarino B."/>
            <person name="Chen F."/>
            <person name="Chiyoda S."/>
            <person name="Chovatia M."/>
            <person name="Davies K.M."/>
            <person name="Delmans M."/>
            <person name="Demura T."/>
            <person name="Dierschke T."/>
            <person name="Dolan L."/>
            <person name="Dorantes-Acosta A.E."/>
            <person name="Eklund D.M."/>
            <person name="Florent S.N."/>
            <person name="Flores-Sandoval E."/>
            <person name="Fujiyama A."/>
            <person name="Fukuzawa H."/>
            <person name="Galik B."/>
            <person name="Grimanelli D."/>
            <person name="Grimwood J."/>
            <person name="Grossniklaus U."/>
            <person name="Hamada T."/>
            <person name="Haseloff J."/>
            <person name="Hetherington A.J."/>
            <person name="Higo A."/>
            <person name="Hirakawa Y."/>
            <person name="Hundley H.N."/>
            <person name="Ikeda Y."/>
            <person name="Inoue K."/>
            <person name="Inoue S.I."/>
            <person name="Ishida S."/>
            <person name="Jia Q."/>
            <person name="Kakita M."/>
            <person name="Kanazawa T."/>
            <person name="Kawai Y."/>
            <person name="Kawashima T."/>
            <person name="Kennedy M."/>
            <person name="Kinose K."/>
            <person name="Kinoshita T."/>
            <person name="Kohara Y."/>
            <person name="Koide E."/>
            <person name="Komatsu K."/>
            <person name="Kopischke S."/>
            <person name="Kubo M."/>
            <person name="Kyozuka J."/>
            <person name="Lagercrantz U."/>
            <person name="Lin S.S."/>
            <person name="Lindquist E."/>
            <person name="Lipzen A.M."/>
            <person name="Lu C.W."/>
            <person name="De Luna E."/>
            <person name="Martienssen R.A."/>
            <person name="Minamino N."/>
            <person name="Mizutani M."/>
            <person name="Mizutani M."/>
            <person name="Mochizuki N."/>
            <person name="Monte I."/>
            <person name="Mosher R."/>
            <person name="Nagasaki H."/>
            <person name="Nakagami H."/>
            <person name="Naramoto S."/>
            <person name="Nishitani K."/>
            <person name="Ohtani M."/>
            <person name="Okamoto T."/>
            <person name="Okumura M."/>
            <person name="Phillips J."/>
            <person name="Pollak B."/>
            <person name="Reinders A."/>
            <person name="Rovekamp M."/>
            <person name="Sano R."/>
            <person name="Sawa S."/>
            <person name="Schmid M.W."/>
            <person name="Shirakawa M."/>
            <person name="Solano R."/>
            <person name="Spunde A."/>
            <person name="Suetsugu N."/>
            <person name="Sugano S."/>
            <person name="Sugiyama A."/>
            <person name="Sun R."/>
            <person name="Suzuki Y."/>
            <person name="Takenaka M."/>
            <person name="Takezawa D."/>
            <person name="Tomogane H."/>
            <person name="Tsuzuki M."/>
            <person name="Ueda T."/>
            <person name="Umeda M."/>
            <person name="Ward J.M."/>
            <person name="Watanabe Y."/>
            <person name="Yazaki K."/>
            <person name="Yokoyama R."/>
            <person name="Yoshitake Y."/>
            <person name="Yotsui I."/>
            <person name="Zachgo S."/>
            <person name="Schmutz J."/>
        </authorList>
    </citation>
    <scope>NUCLEOTIDE SEQUENCE [LARGE SCALE GENOMIC DNA]</scope>
    <source>
        <strain evidence="4">Tak-1</strain>
    </source>
</reference>
<evidence type="ECO:0000313" key="3">
    <source>
        <dbReference type="EMBL" id="PTQ48581.1"/>
    </source>
</evidence>
<dbReference type="Pfam" id="PF00226">
    <property type="entry name" value="DnaJ"/>
    <property type="match status" value="1"/>
</dbReference>
<dbReference type="Gramene" id="Mp1g04020.1">
    <property type="protein sequence ID" value="Mp1g04020.1.cds"/>
    <property type="gene ID" value="Mp1g04020"/>
</dbReference>
<dbReference type="InterPro" id="IPR001623">
    <property type="entry name" value="DnaJ_domain"/>
</dbReference>
<sequence>MARKKRRSSDQSEENLQERKSSGDQNDLYQVLGVERNVTQEEIRKAYHKLALRLHPDKNPDDEGAKEKFQSLQSVIAILGDPEKRKVYDETGSVEDVELSGDSFKNVYQFFRALYKQITEEDIDSYAQAYRGSKDEIADLKNEYTHHKGNMELVFTYLMCSDPKLDSHRFMEIIDSAISDGELKEYNVYRKWAEATSKLPAPSDPLALPNRRKKSSNDVRDGPLALIAKRSKGQMDSLVSALEAKYGGKGKGKKGSKVKIDEPSEEEFQAAHVRVMGYHRDTSSKAPARALETRKNNKRKSGKLD</sequence>
<feature type="region of interest" description="Disordered" evidence="1">
    <location>
        <begin position="1"/>
        <end position="28"/>
    </location>
</feature>
<feature type="compositionally biased region" description="Basic residues" evidence="1">
    <location>
        <begin position="248"/>
        <end position="257"/>
    </location>
</feature>
<dbReference type="PANTHER" id="PTHR44916">
    <property type="entry name" value="CHAPERONE DNAJ-DOMAIN SUPERFAMILY PROTEIN-RELATED"/>
    <property type="match status" value="1"/>
</dbReference>
<protein>
    <recommendedName>
        <fullName evidence="2">J domain-containing protein</fullName>
    </recommendedName>
</protein>
<dbReference type="Pfam" id="PF23302">
    <property type="entry name" value="HTH_DNAJC9"/>
    <property type="match status" value="1"/>
</dbReference>
<feature type="compositionally biased region" description="Basic residues" evidence="1">
    <location>
        <begin position="296"/>
        <end position="305"/>
    </location>
</feature>
<dbReference type="CDD" id="cd06257">
    <property type="entry name" value="DnaJ"/>
    <property type="match status" value="1"/>
</dbReference>
<dbReference type="InterPro" id="IPR042977">
    <property type="entry name" value="AtJ6-like"/>
</dbReference>
<dbReference type="Proteomes" id="UP000244005">
    <property type="component" value="Unassembled WGS sequence"/>
</dbReference>